<dbReference type="SUPFAM" id="SSF47384">
    <property type="entry name" value="Homodimeric domain of signal transducing histidine kinase"/>
    <property type="match status" value="1"/>
</dbReference>
<feature type="domain" description="Histidine kinase" evidence="7">
    <location>
        <begin position="605"/>
        <end position="828"/>
    </location>
</feature>
<feature type="modified residue" description="4-aspartylphosphate" evidence="6">
    <location>
        <position position="74"/>
    </location>
</feature>
<evidence type="ECO:0000256" key="5">
    <source>
        <dbReference type="ARBA" id="ARBA00022777"/>
    </source>
</evidence>
<gene>
    <name evidence="11" type="ORF">GURASL_22420</name>
</gene>
<dbReference type="InterPro" id="IPR036890">
    <property type="entry name" value="HATPase_C_sf"/>
</dbReference>
<feature type="modified residue" description="4-aspartylphosphate" evidence="6">
    <location>
        <position position="899"/>
    </location>
</feature>
<protein>
    <recommendedName>
        <fullName evidence="2">histidine kinase</fullName>
        <ecNumber evidence="2">2.7.13.3</ecNumber>
    </recommendedName>
</protein>
<evidence type="ECO:0000259" key="7">
    <source>
        <dbReference type="PROSITE" id="PS50109"/>
    </source>
</evidence>
<dbReference type="PANTHER" id="PTHR43065">
    <property type="entry name" value="SENSOR HISTIDINE KINASE"/>
    <property type="match status" value="1"/>
</dbReference>
<dbReference type="NCBIfam" id="TIGR00229">
    <property type="entry name" value="sensory_box"/>
    <property type="match status" value="2"/>
</dbReference>
<dbReference type="Pfam" id="PF00512">
    <property type="entry name" value="HisKA"/>
    <property type="match status" value="1"/>
</dbReference>
<dbReference type="Gene3D" id="3.30.450.20">
    <property type="entry name" value="PAS domain"/>
    <property type="match status" value="2"/>
</dbReference>
<feature type="domain" description="Response regulatory" evidence="8">
    <location>
        <begin position="24"/>
        <end position="139"/>
    </location>
</feature>
<dbReference type="RefSeq" id="WP_281999425.1">
    <property type="nucleotide sequence ID" value="NZ_AP027151.1"/>
</dbReference>
<organism evidence="11 12">
    <name type="scientific">Geotalea uraniireducens</name>
    <dbReference type="NCBI Taxonomy" id="351604"/>
    <lineage>
        <taxon>Bacteria</taxon>
        <taxon>Pseudomonadati</taxon>
        <taxon>Thermodesulfobacteriota</taxon>
        <taxon>Desulfuromonadia</taxon>
        <taxon>Geobacterales</taxon>
        <taxon>Geobacteraceae</taxon>
        <taxon>Geotalea</taxon>
    </lineage>
</organism>
<dbReference type="InterPro" id="IPR004358">
    <property type="entry name" value="Sig_transdc_His_kin-like_C"/>
</dbReference>
<dbReference type="SUPFAM" id="SSF55781">
    <property type="entry name" value="GAF domain-like"/>
    <property type="match status" value="1"/>
</dbReference>
<evidence type="ECO:0000313" key="12">
    <source>
        <dbReference type="Proteomes" id="UP001317705"/>
    </source>
</evidence>
<dbReference type="Pfam" id="PF13426">
    <property type="entry name" value="PAS_9"/>
    <property type="match status" value="2"/>
</dbReference>
<dbReference type="Pfam" id="PF13185">
    <property type="entry name" value="GAF_2"/>
    <property type="match status" value="1"/>
</dbReference>
<keyword evidence="5" id="KW-0418">Kinase</keyword>
<dbReference type="SMART" id="SM00065">
    <property type="entry name" value="GAF"/>
    <property type="match status" value="1"/>
</dbReference>
<name>A0ABN6VT93_9BACT</name>
<evidence type="ECO:0000256" key="3">
    <source>
        <dbReference type="ARBA" id="ARBA00022553"/>
    </source>
</evidence>
<dbReference type="InterPro" id="IPR003018">
    <property type="entry name" value="GAF"/>
</dbReference>
<proteinExistence type="predicted"/>
<dbReference type="CDD" id="cd00130">
    <property type="entry name" value="PAS"/>
    <property type="match status" value="2"/>
</dbReference>
<dbReference type="PROSITE" id="PS50113">
    <property type="entry name" value="PAC"/>
    <property type="match status" value="1"/>
</dbReference>
<keyword evidence="12" id="KW-1185">Reference proteome</keyword>
<dbReference type="InterPro" id="IPR000700">
    <property type="entry name" value="PAS-assoc_C"/>
</dbReference>
<dbReference type="InterPro" id="IPR001789">
    <property type="entry name" value="Sig_transdc_resp-reg_receiver"/>
</dbReference>
<dbReference type="SUPFAM" id="SSF52172">
    <property type="entry name" value="CheY-like"/>
    <property type="match status" value="2"/>
</dbReference>
<evidence type="ECO:0000313" key="11">
    <source>
        <dbReference type="EMBL" id="BDV43319.1"/>
    </source>
</evidence>
<feature type="domain" description="Response regulatory" evidence="8">
    <location>
        <begin position="848"/>
        <end position="964"/>
    </location>
</feature>
<dbReference type="Pfam" id="PF02518">
    <property type="entry name" value="HATPase_c"/>
    <property type="match status" value="1"/>
</dbReference>
<dbReference type="InterPro" id="IPR036097">
    <property type="entry name" value="HisK_dim/P_sf"/>
</dbReference>
<evidence type="ECO:0000256" key="1">
    <source>
        <dbReference type="ARBA" id="ARBA00000085"/>
    </source>
</evidence>
<dbReference type="InterPro" id="IPR029016">
    <property type="entry name" value="GAF-like_dom_sf"/>
</dbReference>
<sequence>MNNEHHTTPAGIAPATPTDLFPLRVLIIDDSPADAELIVRELKSSFLPTFRRVDTPEALHEALAISNWDIIISDYVMPRFSGLAALDLLKSLQLDIPVVVVSGKMGEEVAVETMRAGASDYVVKDHLSRLVPIIRRELKEASARREQQSIENALLLAETKFRSLVEQSLSGIFIIQENHFSYINPRFAQIFGYTQDEILSLDSILDIVAPESRPFIAANLEKRLHGEPPQEPYTIEGIRKDNSTIFIEVQGTKAEFTGRPAIIGTLLDVTLRKQTEEDLRKLSHAVEQSPVSIVITKQDGLIEYVNPKFCQLTGYTAAEATELNLHNLKSQLMPEEEYRQMWETITAGKEWHGEIRNRKKDGELFWERVSISAIKNEHGAITNFVEVKEDITEQRRSKESERRNWKLSETMATASLRFLETGNINDMAQVLVEQCVSLTNSALGFLYDLLPSGDARVLAVSASLPHGREGCNVYRTMIGHLARDGFYLAKRGECPLFRRALTGDTLLVNSSEEFALLFNQEEFSCTQVSSFLGTPLRVGTSIVGMIGLANKPDGFTEQERREIEAFAQTAALALYSARAELEHKQAMDQLRQAQKMEAIGQLAGGIAHDFNNLLTVINGYSSLLLHEIPRDSQFRNEIEFILHAGERAADLTQQLLAFSRRQILEPKVININHLVRNVEKMLKRLIRENIVLQTCLAEKIGAVKADPTQVEQIIINLLVNARDAVGDGGIITIETGDVYLDESFILENRGAIAGHYVMLAVHDNGVGMSQETKQKIFEPFFTTKSKGSGTGLGLSTVYGIVKQSNGYIQVTSSINAGSSFRVFLPCIDEENSDDGEQSTTLPKEGSGTILIVEDEEGVLLLALHTLRRQGYNVLHTSDPIIAEQLFAQHHEQIDLLLSDVVMPGKSGLQLGKNFREIRPDLKILFMSGYTDDTIMPHRVAGEPTAFILKPFTPDSLADKVREVLEMPSFHQPWEE</sequence>
<dbReference type="EC" id="2.7.13.3" evidence="2"/>
<dbReference type="EMBL" id="AP027151">
    <property type="protein sequence ID" value="BDV43319.1"/>
    <property type="molecule type" value="Genomic_DNA"/>
</dbReference>
<comment type="catalytic activity">
    <reaction evidence="1">
        <text>ATP + protein L-histidine = ADP + protein N-phospho-L-histidine.</text>
        <dbReference type="EC" id="2.7.13.3"/>
    </reaction>
</comment>
<evidence type="ECO:0000259" key="10">
    <source>
        <dbReference type="PROSITE" id="PS50113"/>
    </source>
</evidence>
<dbReference type="Gene3D" id="3.30.565.10">
    <property type="entry name" value="Histidine kinase-like ATPase, C-terminal domain"/>
    <property type="match status" value="1"/>
</dbReference>
<dbReference type="PRINTS" id="PR00344">
    <property type="entry name" value="BCTRLSENSOR"/>
</dbReference>
<dbReference type="InterPro" id="IPR000014">
    <property type="entry name" value="PAS"/>
</dbReference>
<dbReference type="Proteomes" id="UP001317705">
    <property type="component" value="Chromosome"/>
</dbReference>
<dbReference type="Gene3D" id="1.10.287.130">
    <property type="match status" value="1"/>
</dbReference>
<dbReference type="InterPro" id="IPR035965">
    <property type="entry name" value="PAS-like_dom_sf"/>
</dbReference>
<dbReference type="PROSITE" id="PS50110">
    <property type="entry name" value="RESPONSE_REGULATORY"/>
    <property type="match status" value="2"/>
</dbReference>
<dbReference type="SMART" id="SM00091">
    <property type="entry name" value="PAS"/>
    <property type="match status" value="2"/>
</dbReference>
<keyword evidence="3 6" id="KW-0597">Phosphoprotein</keyword>
<dbReference type="Gene3D" id="3.40.50.2300">
    <property type="match status" value="2"/>
</dbReference>
<dbReference type="InterPro" id="IPR011006">
    <property type="entry name" value="CheY-like_superfamily"/>
</dbReference>
<dbReference type="Gene3D" id="3.30.450.40">
    <property type="match status" value="1"/>
</dbReference>
<dbReference type="SMART" id="SM00387">
    <property type="entry name" value="HATPase_c"/>
    <property type="match status" value="1"/>
</dbReference>
<dbReference type="InterPro" id="IPR003661">
    <property type="entry name" value="HisK_dim/P_dom"/>
</dbReference>
<dbReference type="SMART" id="SM00086">
    <property type="entry name" value="PAC"/>
    <property type="match status" value="2"/>
</dbReference>
<keyword evidence="4" id="KW-0808">Transferase</keyword>
<dbReference type="CDD" id="cd00156">
    <property type="entry name" value="REC"/>
    <property type="match status" value="2"/>
</dbReference>
<evidence type="ECO:0000256" key="2">
    <source>
        <dbReference type="ARBA" id="ARBA00012438"/>
    </source>
</evidence>
<dbReference type="Pfam" id="PF00072">
    <property type="entry name" value="Response_reg"/>
    <property type="match status" value="2"/>
</dbReference>
<evidence type="ECO:0000256" key="4">
    <source>
        <dbReference type="ARBA" id="ARBA00022679"/>
    </source>
</evidence>
<dbReference type="InterPro" id="IPR005467">
    <property type="entry name" value="His_kinase_dom"/>
</dbReference>
<dbReference type="SMART" id="SM00388">
    <property type="entry name" value="HisKA"/>
    <property type="match status" value="1"/>
</dbReference>
<feature type="domain" description="PAS" evidence="9">
    <location>
        <begin position="157"/>
        <end position="227"/>
    </location>
</feature>
<accession>A0ABN6VT93</accession>
<dbReference type="CDD" id="cd00082">
    <property type="entry name" value="HisKA"/>
    <property type="match status" value="1"/>
</dbReference>
<reference evidence="11 12" key="1">
    <citation type="submission" date="2022-12" db="EMBL/GenBank/DDBJ databases">
        <title>Polyphasic characterization of Geotalea uranireducens NIT-SL11 newly isolated from a complex of sewage sludge and microbially reduced graphene oxide.</title>
        <authorList>
            <person name="Xie L."/>
            <person name="Yoshida N."/>
            <person name="Meng L."/>
        </authorList>
    </citation>
    <scope>NUCLEOTIDE SEQUENCE [LARGE SCALE GENOMIC DNA]</scope>
    <source>
        <strain evidence="11 12">NIT-SL11</strain>
    </source>
</reference>
<dbReference type="InterPro" id="IPR003594">
    <property type="entry name" value="HATPase_dom"/>
</dbReference>
<dbReference type="PROSITE" id="PS50112">
    <property type="entry name" value="PAS"/>
    <property type="match status" value="2"/>
</dbReference>
<dbReference type="SUPFAM" id="SSF55874">
    <property type="entry name" value="ATPase domain of HSP90 chaperone/DNA topoisomerase II/histidine kinase"/>
    <property type="match status" value="1"/>
</dbReference>
<evidence type="ECO:0000259" key="8">
    <source>
        <dbReference type="PROSITE" id="PS50110"/>
    </source>
</evidence>
<evidence type="ECO:0000259" key="9">
    <source>
        <dbReference type="PROSITE" id="PS50112"/>
    </source>
</evidence>
<dbReference type="SMART" id="SM00448">
    <property type="entry name" value="REC"/>
    <property type="match status" value="2"/>
</dbReference>
<dbReference type="InterPro" id="IPR001610">
    <property type="entry name" value="PAC"/>
</dbReference>
<feature type="domain" description="PAS" evidence="9">
    <location>
        <begin position="278"/>
        <end position="336"/>
    </location>
</feature>
<dbReference type="SUPFAM" id="SSF55785">
    <property type="entry name" value="PYP-like sensor domain (PAS domain)"/>
    <property type="match status" value="2"/>
</dbReference>
<evidence type="ECO:0000256" key="6">
    <source>
        <dbReference type="PROSITE-ProRule" id="PRU00169"/>
    </source>
</evidence>
<feature type="domain" description="PAC" evidence="10">
    <location>
        <begin position="351"/>
        <end position="403"/>
    </location>
</feature>
<dbReference type="PROSITE" id="PS50109">
    <property type="entry name" value="HIS_KIN"/>
    <property type="match status" value="1"/>
</dbReference>
<dbReference type="PANTHER" id="PTHR43065:SF42">
    <property type="entry name" value="TWO-COMPONENT SENSOR PPRA"/>
    <property type="match status" value="1"/>
</dbReference>